<accession>A0A316TIW6</accession>
<dbReference type="SUPFAM" id="SSF56784">
    <property type="entry name" value="HAD-like"/>
    <property type="match status" value="1"/>
</dbReference>
<dbReference type="OrthoDB" id="3629246at2"/>
<dbReference type="InterPro" id="IPR005519">
    <property type="entry name" value="Acid_phosphat_B-like"/>
</dbReference>
<dbReference type="InterPro" id="IPR023214">
    <property type="entry name" value="HAD_sf"/>
</dbReference>
<feature type="signal peptide" evidence="2">
    <location>
        <begin position="1"/>
        <end position="22"/>
    </location>
</feature>
<dbReference type="EMBL" id="QGDD01000001">
    <property type="protein sequence ID" value="PWN04553.1"/>
    <property type="molecule type" value="Genomic_DNA"/>
</dbReference>
<dbReference type="Gene3D" id="3.40.50.1000">
    <property type="entry name" value="HAD superfamily/HAD-like"/>
    <property type="match status" value="1"/>
</dbReference>
<dbReference type="InterPro" id="IPR036412">
    <property type="entry name" value="HAD-like_sf"/>
</dbReference>
<evidence type="ECO:0000256" key="1">
    <source>
        <dbReference type="ARBA" id="ARBA00022729"/>
    </source>
</evidence>
<gene>
    <name evidence="3" type="ORF">DJ010_02685</name>
</gene>
<sequence length="188" mass="21121">MTRVVALLVAAVLALAALTALTTLPAAPAAAHPLPSKKEWLADVREAMSGSHRWLERRADRGGRTAVVLDIDNTAIASHYAFPRPVRPVLRFARHARELGVQVHFATARRQSELEGITRVLRRAGYRFTDVCGRHRGESIEHGKLRCRRALERDGRAVIAMVGNRSTDFRGGRWERAFRLPSYRDRLN</sequence>
<protein>
    <submittedName>
        <fullName evidence="3">Acid phosphatase</fullName>
    </submittedName>
</protein>
<comment type="caution">
    <text evidence="3">The sequence shown here is derived from an EMBL/GenBank/DDBJ whole genome shotgun (WGS) entry which is preliminary data.</text>
</comment>
<keyword evidence="1 2" id="KW-0732">Signal</keyword>
<evidence type="ECO:0000313" key="3">
    <source>
        <dbReference type="EMBL" id="PWN04553.1"/>
    </source>
</evidence>
<dbReference type="Proteomes" id="UP000245507">
    <property type="component" value="Unassembled WGS sequence"/>
</dbReference>
<evidence type="ECO:0000256" key="2">
    <source>
        <dbReference type="SAM" id="SignalP"/>
    </source>
</evidence>
<proteinExistence type="predicted"/>
<organism evidence="3 4">
    <name type="scientific">Nocardioides silvaticus</name>
    <dbReference type="NCBI Taxonomy" id="2201891"/>
    <lineage>
        <taxon>Bacteria</taxon>
        <taxon>Bacillati</taxon>
        <taxon>Actinomycetota</taxon>
        <taxon>Actinomycetes</taxon>
        <taxon>Propionibacteriales</taxon>
        <taxon>Nocardioidaceae</taxon>
        <taxon>Nocardioides</taxon>
    </lineage>
</organism>
<name>A0A316TIW6_9ACTN</name>
<feature type="chain" id="PRO_5039698084" evidence="2">
    <location>
        <begin position="23"/>
        <end position="188"/>
    </location>
</feature>
<evidence type="ECO:0000313" key="4">
    <source>
        <dbReference type="Proteomes" id="UP000245507"/>
    </source>
</evidence>
<dbReference type="AlphaFoldDB" id="A0A316TIW6"/>
<dbReference type="Pfam" id="PF03767">
    <property type="entry name" value="Acid_phosphat_B"/>
    <property type="match status" value="1"/>
</dbReference>
<reference evidence="3 4" key="1">
    <citation type="submission" date="2018-05" db="EMBL/GenBank/DDBJ databases">
        <title>Nocardioides silvaticus genome.</title>
        <authorList>
            <person name="Li C."/>
            <person name="Wang G."/>
        </authorList>
    </citation>
    <scope>NUCLEOTIDE SEQUENCE [LARGE SCALE GENOMIC DNA]</scope>
    <source>
        <strain evidence="3 4">CCTCC AB 2018079</strain>
    </source>
</reference>
<keyword evidence="4" id="KW-1185">Reference proteome</keyword>
<dbReference type="RefSeq" id="WP_109692057.1">
    <property type="nucleotide sequence ID" value="NZ_QGDD01000001.1"/>
</dbReference>